<proteinExistence type="predicted"/>
<evidence type="ECO:0000313" key="1">
    <source>
        <dbReference type="EMBL" id="KAI4814725.1"/>
    </source>
</evidence>
<reference evidence="1" key="1">
    <citation type="submission" date="2022-05" db="EMBL/GenBank/DDBJ databases">
        <title>Chromosome-level genome of Chaenocephalus aceratus.</title>
        <authorList>
            <person name="Park H."/>
        </authorList>
    </citation>
    <scope>NUCLEOTIDE SEQUENCE</scope>
    <source>
        <strain evidence="1">KU_202001</strain>
    </source>
</reference>
<sequence length="442" mass="50550">MPRRTRRTAPSRPKQNVYGPPPPTRDEECAQENDLIEILKSFGCFESDVELRHRENVVQRLESLFKEWLTEMCLQMNSPDIVPQKVGGKLVPFGSHHLGVASKGADIDVLCVGPGFLQRKDFFSSFVRKLKRQREVKDIRVIEEAFVPVVKLTFERIEIDLVFARESERLQSNRGDPQDSYRMSELQTRSEDHKALGQTKNIYQTLWVFLGGISGAILVARICQEYPNASASTLVTKLFKEDKLWKWPNPIMLRELKDCHFNLPVWDARVNLADRSHSMPITPAYPMQNTAFNVTPSTLAIMKEEIQRGHTIASWHYVLLQATSATEEQHPAWVGLVESRIRHLVVNLERNVLVTRAHINVQSYPERSTGNARAPVRTKWLIGLVFNEQGGQHLAIDLTPNLQRFSDIVHSVACRCQIEPTLLSQSHRGKRVRTDLLRPAET</sequence>
<accession>A0ACB9WMZ2</accession>
<dbReference type="EMBL" id="CM043798">
    <property type="protein sequence ID" value="KAI4814725.1"/>
    <property type="molecule type" value="Genomic_DNA"/>
</dbReference>
<keyword evidence="2" id="KW-1185">Reference proteome</keyword>
<gene>
    <name evidence="1" type="ORF">KUCAC02_003903</name>
</gene>
<comment type="caution">
    <text evidence="1">The sequence shown here is derived from an EMBL/GenBank/DDBJ whole genome shotgun (WGS) entry which is preliminary data.</text>
</comment>
<name>A0ACB9WMZ2_CHAAC</name>
<dbReference type="Proteomes" id="UP001057452">
    <property type="component" value="Chromosome 14"/>
</dbReference>
<evidence type="ECO:0000313" key="2">
    <source>
        <dbReference type="Proteomes" id="UP001057452"/>
    </source>
</evidence>
<organism evidence="1 2">
    <name type="scientific">Chaenocephalus aceratus</name>
    <name type="common">Blackfin icefish</name>
    <name type="synonym">Chaenichthys aceratus</name>
    <dbReference type="NCBI Taxonomy" id="36190"/>
    <lineage>
        <taxon>Eukaryota</taxon>
        <taxon>Metazoa</taxon>
        <taxon>Chordata</taxon>
        <taxon>Craniata</taxon>
        <taxon>Vertebrata</taxon>
        <taxon>Euteleostomi</taxon>
        <taxon>Actinopterygii</taxon>
        <taxon>Neopterygii</taxon>
        <taxon>Teleostei</taxon>
        <taxon>Neoteleostei</taxon>
        <taxon>Acanthomorphata</taxon>
        <taxon>Eupercaria</taxon>
        <taxon>Perciformes</taxon>
        <taxon>Notothenioidei</taxon>
        <taxon>Channichthyidae</taxon>
        <taxon>Chaenocephalus</taxon>
    </lineage>
</organism>
<protein>
    <submittedName>
        <fullName evidence="1">Uncharacterized protein</fullName>
    </submittedName>
</protein>